<feature type="domain" description="DUF6884" evidence="1">
    <location>
        <begin position="18"/>
        <end position="153"/>
    </location>
</feature>
<protein>
    <recommendedName>
        <fullName evidence="1">DUF6884 domain-containing protein</fullName>
    </recommendedName>
</protein>
<keyword evidence="3" id="KW-1185">Reference proteome</keyword>
<geneLocation type="plasmid" evidence="3">
    <name>Plasmid5 dna</name>
</geneLocation>
<evidence type="ECO:0000313" key="3">
    <source>
        <dbReference type="Proteomes" id="UP000218785"/>
    </source>
</evidence>
<name>A0A1Z4NCB0_9CYAN</name>
<organism evidence="2 3">
    <name type="scientific">Tolypothrix tenuis PCC 7101</name>
    <dbReference type="NCBI Taxonomy" id="231146"/>
    <lineage>
        <taxon>Bacteria</taxon>
        <taxon>Bacillati</taxon>
        <taxon>Cyanobacteriota</taxon>
        <taxon>Cyanophyceae</taxon>
        <taxon>Nostocales</taxon>
        <taxon>Tolypothrichaceae</taxon>
        <taxon>Tolypothrix</taxon>
    </lineage>
</organism>
<dbReference type="InterPro" id="IPR049251">
    <property type="entry name" value="DUF6884"/>
</dbReference>
<dbReference type="RefSeq" id="WP_096585716.1">
    <property type="nucleotide sequence ID" value="NZ_CAWNJS010000006.1"/>
</dbReference>
<dbReference type="KEGG" id="ttq:NIES37_73670"/>
<dbReference type="AlphaFoldDB" id="A0A1Z4NCB0"/>
<accession>A0A1Z4NCB0</accession>
<proteinExistence type="predicted"/>
<gene>
    <name evidence="2" type="ORF">NIES37_73670</name>
</gene>
<dbReference type="Pfam" id="PF21818">
    <property type="entry name" value="DUF6884"/>
    <property type="match status" value="1"/>
</dbReference>
<evidence type="ECO:0000313" key="2">
    <source>
        <dbReference type="EMBL" id="BAZ03354.1"/>
    </source>
</evidence>
<sequence>MSLQSYEGTNTANTRSLLIIGCSQRKRSDPGLLPAIIRYDGPSFLVLRRFLRQCPSKLPPINVCILSAEFGLISQHHLIPYYDRRMTATRAQQLRSGVLAELENVVKSRLYQEIFISIGRDYLQAINGYETILPANLNIRIASGSLGRKLSQLHDWLYGKPPDITCGLPKSLHCHKKNQIRGIKVALTPQQVLDVAYQALQTDDQEFTRFQSWYVDVGTNRVAPKWLVSQLTGLSVRDFTTKEALRLLAQLGIEVKRV</sequence>
<dbReference type="Proteomes" id="UP000218785">
    <property type="component" value="Plasmid plasmid5"/>
</dbReference>
<dbReference type="EMBL" id="AP018253">
    <property type="protein sequence ID" value="BAZ03354.1"/>
    <property type="molecule type" value="Genomic_DNA"/>
</dbReference>
<reference evidence="2 3" key="1">
    <citation type="submission" date="2017-06" db="EMBL/GenBank/DDBJ databases">
        <title>Genome sequencing of cyanobaciteial culture collection at National Institute for Environmental Studies (NIES).</title>
        <authorList>
            <person name="Hirose Y."/>
            <person name="Shimura Y."/>
            <person name="Fujisawa T."/>
            <person name="Nakamura Y."/>
            <person name="Kawachi M."/>
        </authorList>
    </citation>
    <scope>NUCLEOTIDE SEQUENCE [LARGE SCALE GENOMIC DNA]</scope>
    <source>
        <strain evidence="2 3">NIES-37</strain>
        <plasmid evidence="3">Plasmid5 dna</plasmid>
    </source>
</reference>
<evidence type="ECO:0000259" key="1">
    <source>
        <dbReference type="Pfam" id="PF21818"/>
    </source>
</evidence>
<keyword evidence="2" id="KW-0614">Plasmid</keyword>